<dbReference type="InterPro" id="IPR014284">
    <property type="entry name" value="RNA_pol_sigma-70_dom"/>
</dbReference>
<dbReference type="GO" id="GO:0003677">
    <property type="term" value="F:DNA binding"/>
    <property type="evidence" value="ECO:0007669"/>
    <property type="project" value="InterPro"/>
</dbReference>
<feature type="compositionally biased region" description="Polar residues" evidence="5">
    <location>
        <begin position="69"/>
        <end position="81"/>
    </location>
</feature>
<evidence type="ECO:0000256" key="4">
    <source>
        <dbReference type="ARBA" id="ARBA00023163"/>
    </source>
</evidence>
<dbReference type="OrthoDB" id="9782108at2"/>
<dbReference type="RefSeq" id="WP_109721131.1">
    <property type="nucleotide sequence ID" value="NZ_QEQK01000013.1"/>
</dbReference>
<evidence type="ECO:0000313" key="9">
    <source>
        <dbReference type="Proteomes" id="UP000251800"/>
    </source>
</evidence>
<dbReference type="Gene3D" id="1.10.10.10">
    <property type="entry name" value="Winged helix-like DNA-binding domain superfamily/Winged helix DNA-binding domain"/>
    <property type="match status" value="1"/>
</dbReference>
<dbReference type="SUPFAM" id="SSF88946">
    <property type="entry name" value="Sigma2 domain of RNA polymerase sigma factors"/>
    <property type="match status" value="1"/>
</dbReference>
<accession>A0A383XR77</accession>
<dbReference type="EMBL" id="QEQK01000013">
    <property type="protein sequence ID" value="PWN55131.1"/>
    <property type="molecule type" value="Genomic_DNA"/>
</dbReference>
<reference evidence="8 9" key="1">
    <citation type="submission" date="2018-05" db="EMBL/GenBank/DDBJ databases">
        <title>Abyssibacter profundi OUC007T gen. nov., sp. nov, a marine bacterium isolated from seawater of the Mariana Trench.</title>
        <authorList>
            <person name="Zhou S."/>
        </authorList>
    </citation>
    <scope>NUCLEOTIDE SEQUENCE [LARGE SCALE GENOMIC DNA]</scope>
    <source>
        <strain evidence="8 9">OUC007</strain>
    </source>
</reference>
<organism evidence="8 9">
    <name type="scientific">Abyssibacter profundi</name>
    <dbReference type="NCBI Taxonomy" id="2182787"/>
    <lineage>
        <taxon>Bacteria</taxon>
        <taxon>Pseudomonadati</taxon>
        <taxon>Pseudomonadota</taxon>
        <taxon>Gammaproteobacteria</taxon>
        <taxon>Chromatiales</taxon>
        <taxon>Oceanococcaceae</taxon>
        <taxon>Abyssibacter</taxon>
    </lineage>
</organism>
<evidence type="ECO:0000259" key="6">
    <source>
        <dbReference type="Pfam" id="PF04542"/>
    </source>
</evidence>
<gene>
    <name evidence="8" type="ORF">DEH80_13975</name>
</gene>
<protein>
    <submittedName>
        <fullName evidence="8">Sigma-70 family RNA polymerase sigma factor</fullName>
    </submittedName>
</protein>
<evidence type="ECO:0000313" key="8">
    <source>
        <dbReference type="EMBL" id="PWN55131.1"/>
    </source>
</evidence>
<feature type="region of interest" description="Disordered" evidence="5">
    <location>
        <begin position="67"/>
        <end position="99"/>
    </location>
</feature>
<dbReference type="AlphaFoldDB" id="A0A383XR77"/>
<name>A0A383XR77_9GAMM</name>
<dbReference type="InterPro" id="IPR013324">
    <property type="entry name" value="RNA_pol_sigma_r3/r4-like"/>
</dbReference>
<evidence type="ECO:0000256" key="2">
    <source>
        <dbReference type="ARBA" id="ARBA00023015"/>
    </source>
</evidence>
<keyword evidence="9" id="KW-1185">Reference proteome</keyword>
<dbReference type="InterPro" id="IPR013325">
    <property type="entry name" value="RNA_pol_sigma_r2"/>
</dbReference>
<feature type="domain" description="RNA polymerase sigma factor 70 region 4 type 2" evidence="7">
    <location>
        <begin position="103"/>
        <end position="154"/>
    </location>
</feature>
<dbReference type="PANTHER" id="PTHR43133:SF45">
    <property type="entry name" value="RNA POLYMERASE ECF-TYPE SIGMA FACTOR"/>
    <property type="match status" value="1"/>
</dbReference>
<evidence type="ECO:0000256" key="1">
    <source>
        <dbReference type="ARBA" id="ARBA00010641"/>
    </source>
</evidence>
<dbReference type="InterPro" id="IPR039425">
    <property type="entry name" value="RNA_pol_sigma-70-like"/>
</dbReference>
<dbReference type="NCBIfam" id="TIGR02937">
    <property type="entry name" value="sigma70-ECF"/>
    <property type="match status" value="1"/>
</dbReference>
<sequence length="164" mass="17987">MSDFDALVAEHGPAIRRVAASYEHDPGLAEDLTQDMLVAIWRAWPRFRGEASPRTFVLRIAHNRGASHALTQSRQPRSTDQIPDMSSPEGSALDRAERQEQADRLLAAVRALPLGQRQLVTLALEGLSYAEMAKVLDITSNLVGVRLNRARAALSKQLAAEAKP</sequence>
<dbReference type="SUPFAM" id="SSF88659">
    <property type="entry name" value="Sigma3 and sigma4 domains of RNA polymerase sigma factors"/>
    <property type="match status" value="1"/>
</dbReference>
<feature type="domain" description="RNA polymerase sigma-70 region 2" evidence="6">
    <location>
        <begin position="7"/>
        <end position="73"/>
    </location>
</feature>
<dbReference type="Pfam" id="PF08281">
    <property type="entry name" value="Sigma70_r4_2"/>
    <property type="match status" value="1"/>
</dbReference>
<dbReference type="GO" id="GO:0016987">
    <property type="term" value="F:sigma factor activity"/>
    <property type="evidence" value="ECO:0007669"/>
    <property type="project" value="UniProtKB-KW"/>
</dbReference>
<keyword evidence="3" id="KW-0731">Sigma factor</keyword>
<evidence type="ECO:0000259" key="7">
    <source>
        <dbReference type="Pfam" id="PF08281"/>
    </source>
</evidence>
<keyword evidence="4" id="KW-0804">Transcription</keyword>
<dbReference type="GO" id="GO:0006352">
    <property type="term" value="P:DNA-templated transcription initiation"/>
    <property type="evidence" value="ECO:0007669"/>
    <property type="project" value="InterPro"/>
</dbReference>
<evidence type="ECO:0000256" key="5">
    <source>
        <dbReference type="SAM" id="MobiDB-lite"/>
    </source>
</evidence>
<proteinExistence type="inferred from homology"/>
<comment type="caution">
    <text evidence="8">The sequence shown here is derived from an EMBL/GenBank/DDBJ whole genome shotgun (WGS) entry which is preliminary data.</text>
</comment>
<dbReference type="Proteomes" id="UP000251800">
    <property type="component" value="Unassembled WGS sequence"/>
</dbReference>
<dbReference type="InterPro" id="IPR007627">
    <property type="entry name" value="RNA_pol_sigma70_r2"/>
</dbReference>
<evidence type="ECO:0000256" key="3">
    <source>
        <dbReference type="ARBA" id="ARBA00023082"/>
    </source>
</evidence>
<keyword evidence="2" id="KW-0805">Transcription regulation</keyword>
<dbReference type="Pfam" id="PF04542">
    <property type="entry name" value="Sigma70_r2"/>
    <property type="match status" value="1"/>
</dbReference>
<dbReference type="Gene3D" id="1.10.1740.10">
    <property type="match status" value="1"/>
</dbReference>
<dbReference type="InterPro" id="IPR013249">
    <property type="entry name" value="RNA_pol_sigma70_r4_t2"/>
</dbReference>
<dbReference type="InterPro" id="IPR036388">
    <property type="entry name" value="WH-like_DNA-bd_sf"/>
</dbReference>
<comment type="similarity">
    <text evidence="1">Belongs to the sigma-70 factor family. ECF subfamily.</text>
</comment>
<dbReference type="PANTHER" id="PTHR43133">
    <property type="entry name" value="RNA POLYMERASE ECF-TYPE SIGMA FACTO"/>
    <property type="match status" value="1"/>
</dbReference>